<name>A0A379DHK6_9PORP</name>
<dbReference type="Proteomes" id="UP000254263">
    <property type="component" value="Unassembled WGS sequence"/>
</dbReference>
<sequence length="477" mass="55774">MQALEMIDNSTIRYLIRFVTNLNVSDENGLSATRLIGYTDNPQEMLQYRIVIKPSGFFKIGNYGTEASFPMLPLKKWHGIPILFGEGDDHDKPADIYPVEGQGKYPVIIQADLIAGAYFLISRYEEMYKRKIRDSHGRFPGKESIPFKGNFIHRPVIDEYGRELRRMLRQLGVPLEEETAPHVFSRIYLTHNIFSPFCQNRRTEYFEHFKYRMFLLFKRWAARANLRYHENETSSTKFLEWDRSVGKHFAKGSVKTIFFMLTPGHSNENKRIHRLTHYTNRFLRKAILRYRVVVGLSCNKECCLHPELISKARKQLKTQFGVWTQYGRFEYLAAREPEDFIALYESGIRHDFSMGYFDVPGFRLGTARPVYFINPSLGKLTDLLIHPLTISDRSLSDHDGMRMTYEEALGYAQGLVKKVAEVNGELVLSWHSDLLNKENHEYHSRLYRDLLRLIIDLEEKYQETLNAHSAGNQPYAQ</sequence>
<organism evidence="2 3">
    <name type="scientific">Porphyromonas macacae</name>
    <dbReference type="NCBI Taxonomy" id="28115"/>
    <lineage>
        <taxon>Bacteria</taxon>
        <taxon>Pseudomonadati</taxon>
        <taxon>Bacteroidota</taxon>
        <taxon>Bacteroidia</taxon>
        <taxon>Bacteroidales</taxon>
        <taxon>Porphyromonadaceae</taxon>
        <taxon>Porphyromonas</taxon>
    </lineage>
</organism>
<dbReference type="InterPro" id="IPR054297">
    <property type="entry name" value="DUF7033"/>
</dbReference>
<accession>A0A379DHK6</accession>
<dbReference type="AlphaFoldDB" id="A0A379DHK6"/>
<dbReference type="Pfam" id="PF23019">
    <property type="entry name" value="DUF7033"/>
    <property type="match status" value="1"/>
</dbReference>
<protein>
    <recommendedName>
        <fullName evidence="1">DUF7033 domain-containing protein</fullName>
    </recommendedName>
</protein>
<proteinExistence type="predicted"/>
<evidence type="ECO:0000313" key="2">
    <source>
        <dbReference type="EMBL" id="SUB77513.1"/>
    </source>
</evidence>
<evidence type="ECO:0000259" key="1">
    <source>
        <dbReference type="Pfam" id="PF23019"/>
    </source>
</evidence>
<feature type="domain" description="DUF7033" evidence="1">
    <location>
        <begin position="110"/>
        <end position="199"/>
    </location>
</feature>
<gene>
    <name evidence="2" type="ORF">NCTC13100_00638</name>
</gene>
<dbReference type="EMBL" id="UGTI01000001">
    <property type="protein sequence ID" value="SUB77513.1"/>
    <property type="molecule type" value="Genomic_DNA"/>
</dbReference>
<reference evidence="2 3" key="1">
    <citation type="submission" date="2018-06" db="EMBL/GenBank/DDBJ databases">
        <authorList>
            <consortium name="Pathogen Informatics"/>
            <person name="Doyle S."/>
        </authorList>
    </citation>
    <scope>NUCLEOTIDE SEQUENCE [LARGE SCALE GENOMIC DNA]</scope>
    <source>
        <strain evidence="2 3">NCTC13100</strain>
    </source>
</reference>
<evidence type="ECO:0000313" key="3">
    <source>
        <dbReference type="Proteomes" id="UP000254263"/>
    </source>
</evidence>
<dbReference type="RefSeq" id="WP_018360075.1">
    <property type="nucleotide sequence ID" value="NZ_UGTI01000001.1"/>
</dbReference>